<dbReference type="Proteomes" id="UP000477951">
    <property type="component" value="Unassembled WGS sequence"/>
</dbReference>
<dbReference type="GO" id="GO:0005886">
    <property type="term" value="C:plasma membrane"/>
    <property type="evidence" value="ECO:0007669"/>
    <property type="project" value="TreeGrafter"/>
</dbReference>
<evidence type="ECO:0000256" key="1">
    <source>
        <dbReference type="ARBA" id="ARBA00022448"/>
    </source>
</evidence>
<sequence>MAIIELNNVCKKYGLLQVTDKVSLSVGAGEALGIIGPNGAGKTTIFNLIAGTVLPDSGAVSFDGLDVTHTPARQRCHRGIGRSFQIPHPFVGMTTYENVLVGATFGGCVSERAGAAKAIEVLELTGLARKANVLAGRLTLLERKRLEMARALASSPKLLLLDEIAGGLTEPECVELVAAIKSVRAEGVSIIWIEHVVHALLAVVDRIAVIDFGRKIAEGDPAATMASPEVAAIYMGIEGEAVHG</sequence>
<feature type="domain" description="ABC transporter" evidence="4">
    <location>
        <begin position="4"/>
        <end position="237"/>
    </location>
</feature>
<name>A0A6L6VRK2_AGRVI</name>
<proteinExistence type="predicted"/>
<dbReference type="GO" id="GO:1903805">
    <property type="term" value="P:L-valine import across plasma membrane"/>
    <property type="evidence" value="ECO:0007669"/>
    <property type="project" value="TreeGrafter"/>
</dbReference>
<dbReference type="GO" id="GO:0015808">
    <property type="term" value="P:L-alanine transport"/>
    <property type="evidence" value="ECO:0007669"/>
    <property type="project" value="TreeGrafter"/>
</dbReference>
<evidence type="ECO:0000259" key="4">
    <source>
        <dbReference type="PROSITE" id="PS50893"/>
    </source>
</evidence>
<dbReference type="PANTHER" id="PTHR45772:SF7">
    <property type="entry name" value="AMINO ACID ABC TRANSPORTER ATP-BINDING PROTEIN"/>
    <property type="match status" value="1"/>
</dbReference>
<dbReference type="SMART" id="SM00382">
    <property type="entry name" value="AAA"/>
    <property type="match status" value="1"/>
</dbReference>
<keyword evidence="2" id="KW-0547">Nucleotide-binding</keyword>
<dbReference type="GO" id="GO:1903806">
    <property type="term" value="P:L-isoleucine import across plasma membrane"/>
    <property type="evidence" value="ECO:0007669"/>
    <property type="project" value="TreeGrafter"/>
</dbReference>
<dbReference type="InterPro" id="IPR003593">
    <property type="entry name" value="AAA+_ATPase"/>
</dbReference>
<dbReference type="GO" id="GO:0005524">
    <property type="term" value="F:ATP binding"/>
    <property type="evidence" value="ECO:0007669"/>
    <property type="project" value="UniProtKB-KW"/>
</dbReference>
<dbReference type="InterPro" id="IPR027417">
    <property type="entry name" value="P-loop_NTPase"/>
</dbReference>
<evidence type="ECO:0000313" key="5">
    <source>
        <dbReference type="EMBL" id="MUZ76102.1"/>
    </source>
</evidence>
<dbReference type="RefSeq" id="WP_156616573.1">
    <property type="nucleotide sequence ID" value="NZ_WPHR01000048.1"/>
</dbReference>
<dbReference type="InterPro" id="IPR051120">
    <property type="entry name" value="ABC_AA/LPS_Transport"/>
</dbReference>
<dbReference type="PANTHER" id="PTHR45772">
    <property type="entry name" value="CONSERVED COMPONENT OF ABC TRANSPORTER FOR NATURAL AMINO ACIDS-RELATED"/>
    <property type="match status" value="1"/>
</dbReference>
<dbReference type="GO" id="GO:0016887">
    <property type="term" value="F:ATP hydrolysis activity"/>
    <property type="evidence" value="ECO:0007669"/>
    <property type="project" value="InterPro"/>
</dbReference>
<dbReference type="AlphaFoldDB" id="A0A6L6VRK2"/>
<reference evidence="5 6" key="1">
    <citation type="submission" date="2019-12" db="EMBL/GenBank/DDBJ databases">
        <title>Whole-genome sequencing of Allorhizobium vitis.</title>
        <authorList>
            <person name="Gan H.M."/>
            <person name="Szegedi E."/>
            <person name="Burr T."/>
            <person name="Savka M.A."/>
        </authorList>
    </citation>
    <scope>NUCLEOTIDE SEQUENCE [LARGE SCALE GENOMIC DNA]</scope>
    <source>
        <strain evidence="5 6">CG516</strain>
    </source>
</reference>
<protein>
    <submittedName>
        <fullName evidence="5">ATP-binding cassette domain-containing protein</fullName>
    </submittedName>
</protein>
<dbReference type="GO" id="GO:0005304">
    <property type="term" value="F:L-valine transmembrane transporter activity"/>
    <property type="evidence" value="ECO:0007669"/>
    <property type="project" value="TreeGrafter"/>
</dbReference>
<keyword evidence="3 5" id="KW-0067">ATP-binding</keyword>
<comment type="caution">
    <text evidence="5">The sequence shown here is derived from an EMBL/GenBank/DDBJ whole genome shotgun (WGS) entry which is preliminary data.</text>
</comment>
<evidence type="ECO:0000313" key="6">
    <source>
        <dbReference type="Proteomes" id="UP000477951"/>
    </source>
</evidence>
<dbReference type="CDD" id="cd03219">
    <property type="entry name" value="ABC_Mj1267_LivG_branched"/>
    <property type="match status" value="1"/>
</dbReference>
<dbReference type="GO" id="GO:0015188">
    <property type="term" value="F:L-isoleucine transmembrane transporter activity"/>
    <property type="evidence" value="ECO:0007669"/>
    <property type="project" value="TreeGrafter"/>
</dbReference>
<accession>A0A6L6VRK2</accession>
<dbReference type="PROSITE" id="PS50893">
    <property type="entry name" value="ABC_TRANSPORTER_2"/>
    <property type="match status" value="1"/>
</dbReference>
<organism evidence="5 6">
    <name type="scientific">Agrobacterium vitis</name>
    <name type="common">Rhizobium vitis</name>
    <dbReference type="NCBI Taxonomy" id="373"/>
    <lineage>
        <taxon>Bacteria</taxon>
        <taxon>Pseudomonadati</taxon>
        <taxon>Pseudomonadota</taxon>
        <taxon>Alphaproteobacteria</taxon>
        <taxon>Hyphomicrobiales</taxon>
        <taxon>Rhizobiaceae</taxon>
        <taxon>Rhizobium/Agrobacterium group</taxon>
        <taxon>Agrobacterium</taxon>
    </lineage>
</organism>
<dbReference type="SUPFAM" id="SSF52540">
    <property type="entry name" value="P-loop containing nucleoside triphosphate hydrolases"/>
    <property type="match status" value="1"/>
</dbReference>
<evidence type="ECO:0000256" key="3">
    <source>
        <dbReference type="ARBA" id="ARBA00022840"/>
    </source>
</evidence>
<keyword evidence="1" id="KW-0813">Transport</keyword>
<dbReference type="Gene3D" id="3.40.50.300">
    <property type="entry name" value="P-loop containing nucleotide triphosphate hydrolases"/>
    <property type="match status" value="1"/>
</dbReference>
<evidence type="ECO:0000256" key="2">
    <source>
        <dbReference type="ARBA" id="ARBA00022741"/>
    </source>
</evidence>
<dbReference type="EMBL" id="WPHR01000048">
    <property type="protein sequence ID" value="MUZ76102.1"/>
    <property type="molecule type" value="Genomic_DNA"/>
</dbReference>
<dbReference type="Pfam" id="PF00005">
    <property type="entry name" value="ABC_tran"/>
    <property type="match status" value="1"/>
</dbReference>
<gene>
    <name evidence="5" type="ORF">GOZ90_26015</name>
</gene>
<dbReference type="GO" id="GO:0042941">
    <property type="term" value="P:D-alanine transmembrane transport"/>
    <property type="evidence" value="ECO:0007669"/>
    <property type="project" value="TreeGrafter"/>
</dbReference>
<dbReference type="InterPro" id="IPR003439">
    <property type="entry name" value="ABC_transporter-like_ATP-bd"/>
</dbReference>
<dbReference type="GO" id="GO:0015192">
    <property type="term" value="F:L-phenylalanine transmembrane transporter activity"/>
    <property type="evidence" value="ECO:0007669"/>
    <property type="project" value="TreeGrafter"/>
</dbReference>